<dbReference type="AlphaFoldDB" id="A0A7Y9W3E3"/>
<organism evidence="1 2">
    <name type="scientific">Paraburkholderia bryophila</name>
    <dbReference type="NCBI Taxonomy" id="420952"/>
    <lineage>
        <taxon>Bacteria</taxon>
        <taxon>Pseudomonadati</taxon>
        <taxon>Pseudomonadota</taxon>
        <taxon>Betaproteobacteria</taxon>
        <taxon>Burkholderiales</taxon>
        <taxon>Burkholderiaceae</taxon>
        <taxon>Paraburkholderia</taxon>
    </lineage>
</organism>
<sequence length="72" mass="8424">MTFFELMAEYMHRMAVLNMTREQLDADPVATTKLLEIRDEINADPTNEITVGLRPRVERLLGHVDWKHEVKS</sequence>
<reference evidence="1 2" key="1">
    <citation type="submission" date="2020-07" db="EMBL/GenBank/DDBJ databases">
        <title>Exploring microbial biodiversity for novel pathways involved in the catabolism of aromatic compounds derived from lignin.</title>
        <authorList>
            <person name="Elkins J."/>
        </authorList>
    </citation>
    <scope>NUCLEOTIDE SEQUENCE [LARGE SCALE GENOMIC DNA]</scope>
    <source>
        <strain evidence="1 2">H2C3B</strain>
    </source>
</reference>
<comment type="caution">
    <text evidence="1">The sequence shown here is derived from an EMBL/GenBank/DDBJ whole genome shotgun (WGS) entry which is preliminary data.</text>
</comment>
<evidence type="ECO:0000313" key="2">
    <source>
        <dbReference type="Proteomes" id="UP000572540"/>
    </source>
</evidence>
<dbReference type="Proteomes" id="UP000572540">
    <property type="component" value="Unassembled WGS sequence"/>
</dbReference>
<gene>
    <name evidence="1" type="ORF">GGD41_000784</name>
</gene>
<protein>
    <submittedName>
        <fullName evidence="1">Uncharacterized protein</fullName>
    </submittedName>
</protein>
<dbReference type="RefSeq" id="WP_179703329.1">
    <property type="nucleotide sequence ID" value="NZ_JACCAU010000001.1"/>
</dbReference>
<name>A0A7Y9W3E3_9BURK</name>
<proteinExistence type="predicted"/>
<accession>A0A7Y9W3E3</accession>
<dbReference type="EMBL" id="JACCAU010000001">
    <property type="protein sequence ID" value="NYH13556.1"/>
    <property type="molecule type" value="Genomic_DNA"/>
</dbReference>
<evidence type="ECO:0000313" key="1">
    <source>
        <dbReference type="EMBL" id="NYH13556.1"/>
    </source>
</evidence>